<gene>
    <name evidence="2" type="ORF">XELAEV_18005908mg</name>
</gene>
<dbReference type="Pfam" id="PF00201">
    <property type="entry name" value="UDPGT"/>
    <property type="match status" value="1"/>
</dbReference>
<dbReference type="EMBL" id="CM004466">
    <property type="protein sequence ID" value="OCU00123.1"/>
    <property type="molecule type" value="Genomic_DNA"/>
</dbReference>
<organism evidence="2 3">
    <name type="scientific">Xenopus laevis</name>
    <name type="common">African clawed frog</name>
    <dbReference type="NCBI Taxonomy" id="8355"/>
    <lineage>
        <taxon>Eukaryota</taxon>
        <taxon>Metazoa</taxon>
        <taxon>Chordata</taxon>
        <taxon>Craniata</taxon>
        <taxon>Vertebrata</taxon>
        <taxon>Euteleostomi</taxon>
        <taxon>Amphibia</taxon>
        <taxon>Batrachia</taxon>
        <taxon>Anura</taxon>
        <taxon>Pipoidea</taxon>
        <taxon>Pipidae</taxon>
        <taxon>Xenopodinae</taxon>
        <taxon>Xenopus</taxon>
        <taxon>Xenopus</taxon>
    </lineage>
</organism>
<name>A0A974E054_XENLA</name>
<dbReference type="InterPro" id="IPR002213">
    <property type="entry name" value="UDP_glucos_trans"/>
</dbReference>
<evidence type="ECO:0000313" key="3">
    <source>
        <dbReference type="Proteomes" id="UP000694892"/>
    </source>
</evidence>
<proteinExistence type="predicted"/>
<reference evidence="3" key="1">
    <citation type="journal article" date="2016" name="Nature">
        <title>Genome evolution in the allotetraploid frog Xenopus laevis.</title>
        <authorList>
            <person name="Session A.M."/>
            <person name="Uno Y."/>
            <person name="Kwon T."/>
            <person name="Chapman J.A."/>
            <person name="Toyoda A."/>
            <person name="Takahashi S."/>
            <person name="Fukui A."/>
            <person name="Hikosaka A."/>
            <person name="Suzuki A."/>
            <person name="Kondo M."/>
            <person name="van Heeringen S.J."/>
            <person name="Quigley I."/>
            <person name="Heinz S."/>
            <person name="Ogino H."/>
            <person name="Ochi H."/>
            <person name="Hellsten U."/>
            <person name="Lyons J.B."/>
            <person name="Simakov O."/>
            <person name="Putnam N."/>
            <person name="Stites J."/>
            <person name="Kuroki Y."/>
            <person name="Tanaka T."/>
            <person name="Michiue T."/>
            <person name="Watanabe M."/>
            <person name="Bogdanovic O."/>
            <person name="Lister R."/>
            <person name="Georgiou G."/>
            <person name="Paranjpe S.S."/>
            <person name="van Kruijsbergen I."/>
            <person name="Shu S."/>
            <person name="Carlson J."/>
            <person name="Kinoshita T."/>
            <person name="Ohta Y."/>
            <person name="Mawaribuchi S."/>
            <person name="Jenkins J."/>
            <person name="Grimwood J."/>
            <person name="Schmutz J."/>
            <person name="Mitros T."/>
            <person name="Mozaffari S.V."/>
            <person name="Suzuki Y."/>
            <person name="Haramoto Y."/>
            <person name="Yamamoto T.S."/>
            <person name="Takagi C."/>
            <person name="Heald R."/>
            <person name="Miller K."/>
            <person name="Haudenschild C."/>
            <person name="Kitzman J."/>
            <person name="Nakayama T."/>
            <person name="Izutsu Y."/>
            <person name="Robert J."/>
            <person name="Fortriede J."/>
            <person name="Burns K."/>
            <person name="Lotay V."/>
            <person name="Karimi K."/>
            <person name="Yasuoka Y."/>
            <person name="Dichmann D.S."/>
            <person name="Flajnik M.F."/>
            <person name="Houston D.W."/>
            <person name="Shendure J."/>
            <person name="DuPasquier L."/>
            <person name="Vize P.D."/>
            <person name="Zorn A.M."/>
            <person name="Ito M."/>
            <person name="Marcotte E.M."/>
            <person name="Wallingford J.B."/>
            <person name="Ito Y."/>
            <person name="Asashima M."/>
            <person name="Ueno N."/>
            <person name="Matsuda Y."/>
            <person name="Veenstra G.J."/>
            <person name="Fujiyama A."/>
            <person name="Harland R.M."/>
            <person name="Taira M."/>
            <person name="Rokhsar D.S."/>
        </authorList>
    </citation>
    <scope>NUCLEOTIDE SEQUENCE [LARGE SCALE GENOMIC DNA]</scope>
    <source>
        <strain evidence="3">J</strain>
    </source>
</reference>
<dbReference type="AlphaFoldDB" id="A0A974E054"/>
<evidence type="ECO:0008006" key="4">
    <source>
        <dbReference type="Google" id="ProtNLM"/>
    </source>
</evidence>
<dbReference type="GO" id="GO:0008194">
    <property type="term" value="F:UDP-glycosyltransferase activity"/>
    <property type="evidence" value="ECO:0007669"/>
    <property type="project" value="InterPro"/>
</dbReference>
<dbReference type="PANTHER" id="PTHR21301:SF12">
    <property type="match status" value="1"/>
</dbReference>
<protein>
    <recommendedName>
        <fullName evidence="4">Reverse transcriptase domain-containing protein</fullName>
    </recommendedName>
</protein>
<dbReference type="Proteomes" id="UP000694892">
    <property type="component" value="Chromosome 1L"/>
</dbReference>
<keyword evidence="1" id="KW-0808">Transferase</keyword>
<accession>A0A974E054</accession>
<evidence type="ECO:0000256" key="1">
    <source>
        <dbReference type="ARBA" id="ARBA00022679"/>
    </source>
</evidence>
<dbReference type="PANTHER" id="PTHR21301">
    <property type="entry name" value="REVERSE TRANSCRIPTASE"/>
    <property type="match status" value="1"/>
</dbReference>
<evidence type="ECO:0000313" key="2">
    <source>
        <dbReference type="EMBL" id="OCU00123.1"/>
    </source>
</evidence>
<sequence>MGALVQTSFANIFVHKLEEKLFLKHRLSEHILLYLRFVDDILLLWNGTQELLLEMVNEANSCHKTVKFTVEVSDIEKMFWMSTCYIGKKQRGMEEVGSLSREDLLQGKGKVKKNNTRIPFVSQYVKHKKILAWPADASHWFNLKLILEELASRGNEITALVRWIKMVLCEK</sequence>